<keyword evidence="2" id="KW-1185">Reference proteome</keyword>
<dbReference type="OrthoDB" id="3741380at2759"/>
<organism evidence="1 2">
    <name type="scientific">Decorospora gaudefroyi</name>
    <dbReference type="NCBI Taxonomy" id="184978"/>
    <lineage>
        <taxon>Eukaryota</taxon>
        <taxon>Fungi</taxon>
        <taxon>Dikarya</taxon>
        <taxon>Ascomycota</taxon>
        <taxon>Pezizomycotina</taxon>
        <taxon>Dothideomycetes</taxon>
        <taxon>Pleosporomycetidae</taxon>
        <taxon>Pleosporales</taxon>
        <taxon>Pleosporineae</taxon>
        <taxon>Pleosporaceae</taxon>
        <taxon>Decorospora</taxon>
    </lineage>
</organism>
<protein>
    <submittedName>
        <fullName evidence="1">Uncharacterized protein</fullName>
    </submittedName>
</protein>
<dbReference type="Proteomes" id="UP000800040">
    <property type="component" value="Unassembled WGS sequence"/>
</dbReference>
<sequence length="331" mass="37831">MTTYRHPPQLSIRNEFHHDFEFEPRLLFPELPPELRNDVYAYLSIPQSEYSSKALNTDVPIQLRTFSCKHTTVQLCPVHHGSTGLLALRNYQIQEALEYHSWLLNNALELRIGVYFKGRINTFIQADWDKKMKVHLRKLAKLHPWLRKVAKYDIQILWDATDGALKSKNNKKTAGQVPLNMVKTLTCLVDEDVKRNKGNLQVGLHLDHRFAVENAMSPTKFGLEKFISDQETMLHGFKEFATEIRKAPYLDMLPRSPYPILLRIVPSVSQEEKALLVIEAGTVSWLDWITGQLVAKKTLGTAAEVGRTGSEGSMEADFPIDHLLAECSGRR</sequence>
<evidence type="ECO:0000313" key="2">
    <source>
        <dbReference type="Proteomes" id="UP000800040"/>
    </source>
</evidence>
<accession>A0A6A5K4F9</accession>
<gene>
    <name evidence="1" type="ORF">BDW02DRAFT_572505</name>
</gene>
<dbReference type="EMBL" id="ML975378">
    <property type="protein sequence ID" value="KAF1830966.1"/>
    <property type="molecule type" value="Genomic_DNA"/>
</dbReference>
<dbReference type="AlphaFoldDB" id="A0A6A5K4F9"/>
<evidence type="ECO:0000313" key="1">
    <source>
        <dbReference type="EMBL" id="KAF1830966.1"/>
    </source>
</evidence>
<name>A0A6A5K4F9_9PLEO</name>
<reference evidence="1" key="1">
    <citation type="submission" date="2020-01" db="EMBL/GenBank/DDBJ databases">
        <authorList>
            <consortium name="DOE Joint Genome Institute"/>
            <person name="Haridas S."/>
            <person name="Albert R."/>
            <person name="Binder M."/>
            <person name="Bloem J."/>
            <person name="Labutti K."/>
            <person name="Salamov A."/>
            <person name="Andreopoulos B."/>
            <person name="Baker S.E."/>
            <person name="Barry K."/>
            <person name="Bills G."/>
            <person name="Bluhm B.H."/>
            <person name="Cannon C."/>
            <person name="Castanera R."/>
            <person name="Culley D.E."/>
            <person name="Daum C."/>
            <person name="Ezra D."/>
            <person name="Gonzalez J.B."/>
            <person name="Henrissat B."/>
            <person name="Kuo A."/>
            <person name="Liang C."/>
            <person name="Lipzen A."/>
            <person name="Lutzoni F."/>
            <person name="Magnuson J."/>
            <person name="Mondo S."/>
            <person name="Nolan M."/>
            <person name="Ohm R."/>
            <person name="Pangilinan J."/>
            <person name="Park H.-J."/>
            <person name="Ramirez L."/>
            <person name="Alfaro M."/>
            <person name="Sun H."/>
            <person name="Tritt A."/>
            <person name="Yoshinaga Y."/>
            <person name="Zwiers L.-H."/>
            <person name="Turgeon B.G."/>
            <person name="Goodwin S.B."/>
            <person name="Spatafora J.W."/>
            <person name="Crous P.W."/>
            <person name="Grigoriev I.V."/>
        </authorList>
    </citation>
    <scope>NUCLEOTIDE SEQUENCE</scope>
    <source>
        <strain evidence="1">P77</strain>
    </source>
</reference>
<proteinExistence type="predicted"/>